<dbReference type="Proteomes" id="UP000594459">
    <property type="component" value="Chromosome"/>
</dbReference>
<keyword evidence="4" id="KW-1185">Reference proteome</keyword>
<dbReference type="SUPFAM" id="SSF53756">
    <property type="entry name" value="UDP-Glycosyltransferase/glycogen phosphorylase"/>
    <property type="match status" value="1"/>
</dbReference>
<dbReference type="AlphaFoldDB" id="A0A7S8F160"/>
<dbReference type="RefSeq" id="WP_200980742.1">
    <property type="nucleotide sequence ID" value="NZ_CP064654.1"/>
</dbReference>
<dbReference type="GO" id="GO:0016757">
    <property type="term" value="F:glycosyltransferase activity"/>
    <property type="evidence" value="ECO:0007669"/>
    <property type="project" value="InterPro"/>
</dbReference>
<dbReference type="PANTHER" id="PTHR46401">
    <property type="entry name" value="GLYCOSYLTRANSFERASE WBBK-RELATED"/>
    <property type="match status" value="1"/>
</dbReference>
<protein>
    <submittedName>
        <fullName evidence="3">Glycosyltransferase</fullName>
    </submittedName>
</protein>
<reference evidence="3 4" key="1">
    <citation type="submission" date="2020-11" db="EMBL/GenBank/DDBJ databases">
        <title>The genome sequence of Erythrobacter sp. 6D36.</title>
        <authorList>
            <person name="Liu Y."/>
        </authorList>
    </citation>
    <scope>NUCLEOTIDE SEQUENCE [LARGE SCALE GENOMIC DNA]</scope>
    <source>
        <strain evidence="3 4">6D36</strain>
    </source>
</reference>
<organism evidence="3 4">
    <name type="scientific">Qipengyuania soli</name>
    <dbReference type="NCBI Taxonomy" id="2782568"/>
    <lineage>
        <taxon>Bacteria</taxon>
        <taxon>Pseudomonadati</taxon>
        <taxon>Pseudomonadota</taxon>
        <taxon>Alphaproteobacteria</taxon>
        <taxon>Sphingomonadales</taxon>
        <taxon>Erythrobacteraceae</taxon>
        <taxon>Qipengyuania</taxon>
    </lineage>
</organism>
<evidence type="ECO:0000256" key="1">
    <source>
        <dbReference type="ARBA" id="ARBA00022679"/>
    </source>
</evidence>
<name>A0A7S8F160_9SPHN</name>
<dbReference type="Pfam" id="PF00534">
    <property type="entry name" value="Glycos_transf_1"/>
    <property type="match status" value="1"/>
</dbReference>
<dbReference type="InterPro" id="IPR001296">
    <property type="entry name" value="Glyco_trans_1"/>
</dbReference>
<proteinExistence type="predicted"/>
<dbReference type="GO" id="GO:0009103">
    <property type="term" value="P:lipopolysaccharide biosynthetic process"/>
    <property type="evidence" value="ECO:0007669"/>
    <property type="project" value="TreeGrafter"/>
</dbReference>
<evidence type="ECO:0000313" key="3">
    <source>
        <dbReference type="EMBL" id="QPC97730.1"/>
    </source>
</evidence>
<sequence length="412" mass="45203">MSDRILLDVTRAVSRRWRGKTPSGLDRVADAYAKHFAAKSLAVLQVRGRPFVLDAGNSERLLGALDQSRPEFRKVVMRLMGRLPIGTAPAADFAGARYLNVSHTDFDLAAHWRWVRRHRLRPTYFLHDLIPISSPEVTTPHKTARHRGRVMRALSGAEGIVVNSHTTAQELTLFARKTGSRLVATLVAPLAAEGKPVTFRQTQATGPVFVSIGTVEKRKNYMLLLDVWSRLVRRLGDGTPKLVIVGSWGLGGHAVRNRLMRDADIARFVEVRSGLGDAEVAHLVSSSRAVLLPSLAEGFGLPLVEALQQGVPVIASDLPSFIEIGQGIPTLIDPANAIAWEQAIVDFCGEGIERERQLACVGNFTSPTWADHFASVEGWLASAARAEPCARREYGIYTSDRRSGEQGREVQC</sequence>
<evidence type="ECO:0000313" key="4">
    <source>
        <dbReference type="Proteomes" id="UP000594459"/>
    </source>
</evidence>
<dbReference type="PANTHER" id="PTHR46401:SF2">
    <property type="entry name" value="GLYCOSYLTRANSFERASE WBBK-RELATED"/>
    <property type="match status" value="1"/>
</dbReference>
<evidence type="ECO:0000259" key="2">
    <source>
        <dbReference type="Pfam" id="PF00534"/>
    </source>
</evidence>
<keyword evidence="1 3" id="KW-0808">Transferase</keyword>
<dbReference type="EMBL" id="CP064654">
    <property type="protein sequence ID" value="QPC97730.1"/>
    <property type="molecule type" value="Genomic_DNA"/>
</dbReference>
<accession>A0A7S8F160</accession>
<gene>
    <name evidence="3" type="ORF">IRL76_07355</name>
</gene>
<dbReference type="KEGG" id="qso:IRL76_07355"/>
<feature type="domain" description="Glycosyl transferase family 1" evidence="2">
    <location>
        <begin position="204"/>
        <end position="351"/>
    </location>
</feature>
<dbReference type="Gene3D" id="3.40.50.2000">
    <property type="entry name" value="Glycogen Phosphorylase B"/>
    <property type="match status" value="1"/>
</dbReference>